<gene>
    <name evidence="1" type="ORF">Lepto1489_17750</name>
</gene>
<protein>
    <submittedName>
        <fullName evidence="1">Uncharacterized protein</fullName>
    </submittedName>
</protein>
<accession>A0AAP9WMN0</accession>
<evidence type="ECO:0000313" key="2">
    <source>
        <dbReference type="Proteomes" id="UP000663255"/>
    </source>
</evidence>
<dbReference type="Proteomes" id="UP000663255">
    <property type="component" value="Chromosome 1"/>
</dbReference>
<dbReference type="EMBL" id="CP043893">
    <property type="protein sequence ID" value="QOI52074.1"/>
    <property type="molecule type" value="Genomic_DNA"/>
</dbReference>
<evidence type="ECO:0000313" key="1">
    <source>
        <dbReference type="EMBL" id="QOI52074.1"/>
    </source>
</evidence>
<organism evidence="1 2">
    <name type="scientific">Leptospira interrogans serovar Bataviae</name>
    <dbReference type="NCBI Taxonomy" id="312175"/>
    <lineage>
        <taxon>Bacteria</taxon>
        <taxon>Pseudomonadati</taxon>
        <taxon>Spirochaetota</taxon>
        <taxon>Spirochaetia</taxon>
        <taxon>Leptospirales</taxon>
        <taxon>Leptospiraceae</taxon>
        <taxon>Leptospira</taxon>
    </lineage>
</organism>
<proteinExistence type="predicted"/>
<sequence length="94" mass="11169">MAITQERIIKGENMVSKFTLSNLKTHQLLTIKFKKNNYPIKFLHQITVLRLSYRKHLRVGILSKDKIELLKNEFSICFRCIEMDNLKQFCKSPL</sequence>
<reference evidence="1" key="1">
    <citation type="submission" date="2019-09" db="EMBL/GenBank/DDBJ databases">
        <title>Comparative Genomics of Leptospira interrogans Reveals Genome Plasticity - A Common Adaptive Strategy for Survival in Various Hosts.</title>
        <authorList>
            <person name="Ramli S.R."/>
            <person name="Bunk B."/>
            <person name="Goris M."/>
            <person name="Bhuju S."/>
            <person name="Jarek M."/>
            <person name="Sproer C."/>
            <person name="Mustakim S."/>
            <person name="Strommenger B."/>
            <person name="Pessler F."/>
        </authorList>
    </citation>
    <scope>NUCLEOTIDE SEQUENCE</scope>
    <source>
        <strain evidence="1">1489</strain>
    </source>
</reference>
<dbReference type="AlphaFoldDB" id="A0AAP9WMN0"/>
<name>A0AAP9WMN0_LEPIR</name>